<dbReference type="GO" id="GO:0016020">
    <property type="term" value="C:membrane"/>
    <property type="evidence" value="ECO:0007669"/>
    <property type="project" value="UniProtKB-SubCell"/>
</dbReference>
<keyword evidence="5 8" id="KW-0472">Membrane</keyword>
<dbReference type="OrthoDB" id="3178064at2"/>
<evidence type="ECO:0000256" key="7">
    <source>
        <dbReference type="SAM" id="MobiDB-lite"/>
    </source>
</evidence>
<dbReference type="InterPro" id="IPR015927">
    <property type="entry name" value="Peptidase_S24_S26A/B/C"/>
</dbReference>
<accession>A0A3N0ADU4</accession>
<dbReference type="SUPFAM" id="SSF51306">
    <property type="entry name" value="LexA/Signal peptidase"/>
    <property type="match status" value="1"/>
</dbReference>
<feature type="transmembrane region" description="Helical" evidence="8">
    <location>
        <begin position="157"/>
        <end position="179"/>
    </location>
</feature>
<comment type="subcellular location">
    <subcellularLocation>
        <location evidence="1">Membrane</location>
    </subcellularLocation>
</comment>
<evidence type="ECO:0000256" key="3">
    <source>
        <dbReference type="ARBA" id="ARBA00022692"/>
    </source>
</evidence>
<evidence type="ECO:0000313" key="10">
    <source>
        <dbReference type="EMBL" id="TJW12530.1"/>
    </source>
</evidence>
<evidence type="ECO:0000259" key="9">
    <source>
        <dbReference type="Pfam" id="PF00717"/>
    </source>
</evidence>
<reference evidence="10 11" key="1">
    <citation type="submission" date="2019-04" db="EMBL/GenBank/DDBJ databases">
        <title>Microbes associate with the intestines of laboratory mice.</title>
        <authorList>
            <person name="Navarre W."/>
            <person name="Wong E."/>
            <person name="Huang K.C."/>
            <person name="Tropini C."/>
            <person name="Ng K."/>
            <person name="Yu B."/>
        </authorList>
    </citation>
    <scope>NUCLEOTIDE SEQUENCE [LARGE SCALE GENOMIC DNA]</scope>
    <source>
        <strain evidence="10 11">NM48_B13</strain>
    </source>
</reference>
<dbReference type="GO" id="GO:0004252">
    <property type="term" value="F:serine-type endopeptidase activity"/>
    <property type="evidence" value="ECO:0007669"/>
    <property type="project" value="UniProtKB-UniRule"/>
</dbReference>
<dbReference type="InterPro" id="IPR001733">
    <property type="entry name" value="Peptidase_S26B"/>
</dbReference>
<dbReference type="GO" id="GO:0006465">
    <property type="term" value="P:signal peptide processing"/>
    <property type="evidence" value="ECO:0007669"/>
    <property type="project" value="UniProtKB-UniRule"/>
</dbReference>
<keyword evidence="10" id="KW-0378">Hydrolase</keyword>
<evidence type="ECO:0000256" key="6">
    <source>
        <dbReference type="NCBIfam" id="TIGR02228"/>
    </source>
</evidence>
<name>A0A3N0ADU4_9ACTN</name>
<comment type="caution">
    <text evidence="10">The sequence shown here is derived from an EMBL/GenBank/DDBJ whole genome shotgun (WGS) entry which is preliminary data.</text>
</comment>
<evidence type="ECO:0000256" key="2">
    <source>
        <dbReference type="ARBA" id="ARBA00022670"/>
    </source>
</evidence>
<keyword evidence="4 8" id="KW-1133">Transmembrane helix</keyword>
<dbReference type="Pfam" id="PF00717">
    <property type="entry name" value="Peptidase_S24"/>
    <property type="match status" value="1"/>
</dbReference>
<evidence type="ECO:0000256" key="4">
    <source>
        <dbReference type="ARBA" id="ARBA00022989"/>
    </source>
</evidence>
<protein>
    <recommendedName>
        <fullName evidence="6">Signal peptidase I</fullName>
        <ecNumber evidence="6">3.4.21.89</ecNumber>
    </recommendedName>
</protein>
<dbReference type="Proteomes" id="UP000309454">
    <property type="component" value="Unassembled WGS sequence"/>
</dbReference>
<dbReference type="GO" id="GO:0009003">
    <property type="term" value="F:signal peptidase activity"/>
    <property type="evidence" value="ECO:0007669"/>
    <property type="project" value="UniProtKB-EC"/>
</dbReference>
<dbReference type="CDD" id="cd06462">
    <property type="entry name" value="Peptidase_S24_S26"/>
    <property type="match status" value="1"/>
</dbReference>
<evidence type="ECO:0000256" key="5">
    <source>
        <dbReference type="ARBA" id="ARBA00023136"/>
    </source>
</evidence>
<feature type="domain" description="Peptidase S24/S26A/S26B/S26C" evidence="9">
    <location>
        <begin position="60"/>
        <end position="115"/>
    </location>
</feature>
<evidence type="ECO:0000256" key="8">
    <source>
        <dbReference type="SAM" id="Phobius"/>
    </source>
</evidence>
<keyword evidence="3 8" id="KW-0812">Transmembrane</keyword>
<dbReference type="EMBL" id="SSTM01000001">
    <property type="protein sequence ID" value="TJW12530.1"/>
    <property type="molecule type" value="Genomic_DNA"/>
</dbReference>
<evidence type="ECO:0000256" key="1">
    <source>
        <dbReference type="ARBA" id="ARBA00004370"/>
    </source>
</evidence>
<keyword evidence="2" id="KW-0645">Protease</keyword>
<dbReference type="EC" id="3.4.21.89" evidence="6"/>
<sequence>MQGPLAGLPHRKAPVVSFPSSPSWLRTLVSAALTLQLAVALALAAATTGAPAVGYTPFAIVSGSMEPAIPTGSMVWVDATPAAQLKPGDVCAFDGAGQVVVHRVAEVGADGRLRTKGDANDAADAAPVSPECVRGKVALHLPLLGQAVMWGQERRGAVAAILIGINGALAAAAAAVAIVQRVKGAHSAKAKAAASQKVPQGHGKGDRGAGRLRCRVRRGGSGVLHRKWHRGKHVHPLRRRWRGNPGHPS</sequence>
<proteinExistence type="predicted"/>
<feature type="region of interest" description="Disordered" evidence="7">
    <location>
        <begin position="190"/>
        <end position="210"/>
    </location>
</feature>
<dbReference type="InterPro" id="IPR036286">
    <property type="entry name" value="LexA/Signal_pep-like_sf"/>
</dbReference>
<gene>
    <name evidence="10" type="ORF">E5982_01280</name>
</gene>
<dbReference type="NCBIfam" id="TIGR02228">
    <property type="entry name" value="sigpep_I_arch"/>
    <property type="match status" value="1"/>
</dbReference>
<keyword evidence="11" id="KW-1185">Reference proteome</keyword>
<evidence type="ECO:0000313" key="11">
    <source>
        <dbReference type="Proteomes" id="UP000309454"/>
    </source>
</evidence>
<dbReference type="AlphaFoldDB" id="A0A3N0ADU4"/>
<organism evidence="10 11">
    <name type="scientific">Parvibacter caecicola</name>
    <dbReference type="NCBI Taxonomy" id="747645"/>
    <lineage>
        <taxon>Bacteria</taxon>
        <taxon>Bacillati</taxon>
        <taxon>Actinomycetota</taxon>
        <taxon>Coriobacteriia</taxon>
        <taxon>Coriobacteriales</taxon>
        <taxon>Coriobacteriaceae</taxon>
        <taxon>Parvibacter</taxon>
    </lineage>
</organism>